<dbReference type="EMBL" id="BTGU01000125">
    <property type="protein sequence ID" value="GMN62207.1"/>
    <property type="molecule type" value="Genomic_DNA"/>
</dbReference>
<evidence type="ECO:0000259" key="6">
    <source>
        <dbReference type="PROSITE" id="PS50006"/>
    </source>
</evidence>
<dbReference type="InterPro" id="IPR014905">
    <property type="entry name" value="HIRAN"/>
</dbReference>
<evidence type="ECO:0000256" key="5">
    <source>
        <dbReference type="PIRSR" id="PIRSR610347-3"/>
    </source>
</evidence>
<evidence type="ECO:0000256" key="3">
    <source>
        <dbReference type="PIRSR" id="PIRSR610347-1"/>
    </source>
</evidence>
<dbReference type="SUPFAM" id="SSF49879">
    <property type="entry name" value="SMAD/FHA domain"/>
    <property type="match status" value="1"/>
</dbReference>
<dbReference type="GO" id="GO:0006281">
    <property type="term" value="P:DNA repair"/>
    <property type="evidence" value="ECO:0007669"/>
    <property type="project" value="InterPro"/>
</dbReference>
<dbReference type="SMART" id="SM00240">
    <property type="entry name" value="FHA"/>
    <property type="match status" value="1"/>
</dbReference>
<gene>
    <name evidence="7" type="ORF">TIFTF001_031289</name>
</gene>
<evidence type="ECO:0000256" key="4">
    <source>
        <dbReference type="PIRSR" id="PIRSR610347-2"/>
    </source>
</evidence>
<feature type="active site" description="Nucleophile" evidence="3">
    <location>
        <position position="383"/>
    </location>
</feature>
<keyword evidence="8" id="KW-1185">Reference proteome</keyword>
<dbReference type="SUPFAM" id="SSF56024">
    <property type="entry name" value="Phospholipase D/nuclease"/>
    <property type="match status" value="2"/>
</dbReference>
<dbReference type="CDD" id="cd00060">
    <property type="entry name" value="FHA"/>
    <property type="match status" value="1"/>
</dbReference>
<dbReference type="Pfam" id="PF00498">
    <property type="entry name" value="FHA"/>
    <property type="match status" value="1"/>
</dbReference>
<reference evidence="7" key="1">
    <citation type="submission" date="2023-07" db="EMBL/GenBank/DDBJ databases">
        <title>draft genome sequence of fig (Ficus carica).</title>
        <authorList>
            <person name="Takahashi T."/>
            <person name="Nishimura K."/>
        </authorList>
    </citation>
    <scope>NUCLEOTIDE SEQUENCE</scope>
</reference>
<feature type="binding site" evidence="4">
    <location>
        <position position="810"/>
    </location>
    <ligand>
        <name>substrate</name>
    </ligand>
</feature>
<dbReference type="InterPro" id="IPR010347">
    <property type="entry name" value="Tdp1"/>
</dbReference>
<accession>A0AA88DUJ1</accession>
<sequence length="1036" mass="115604">MADRRKKTSNPSISSVAVVELEHLGLPLLSADTTSPADSLRLRPLRRYSIGRSRRRSHFLFADRRVGRRHCQILFDPRLRRIYLREPRTWASLNGVFVNGVRIAKGGAVELSAGDEISLVCANRRCRHRGGRIGFVVRRIVFEEKLRCRHGRCSESQSQSQSQSQGTASSRQGFKRVFASKVSDETAFSFSDSKCEDLIARAGRLVNQCKDVLRSDRLNEQNPGVVPSETAPVDDDLEKLPFDFDINYRRSSSDGAVKRKISAPGKKFYLNRLGFMQDDGPSGHGAESISLQELLHPVESITQMFIATFTSDILWFLSSCEIPRHLPVTIACHNTEKCWSSIPEKRTSVPYSNFPNLVVVYPPFPEDIAFGKDMKKPGIGCHHPKLFVLQRDNFLRVIVTSANLVPSQWNAVTNTIWWQDFPLRSSPDLMSLFTQIHTREINQESKSDFCSQLAGFMASLLTDVPSQAHWIFELTKYDFGGAVADLVPSVPGIHSYAPNTFPSMHFLQGASTSSDLKFLGSVEASVVGLSHLFHKAADSNGAQLRKLASFLGKSSESAYGFAKVVLKRNKSIPADENAVSILVPRPNEFPNEDSVQLGFLPRKVAKWVSPLWDFGFFRFSAYVCQKQALTAALGGSNKKVSLSIHVSHGPNFGDITKLMKAEHVVALCSMVASIQRCTGLWRLQEVLARYKWPEQLESDFIYSASSIGSINARFLAAFSAAAGKTSLQFDSEESDPEWGCWSASQELKNPSIRILFPTINRVQNACNGVLPSKRILCFSEKTWERLQTVDILNDAIPHPSDRVGHPMHIKVARRRFKSRTDASSFGWVYCGSHNFSAAAWGRPIPNSSVTEVDEKGRPISSLGLRLHVCNYELGIVFIFPPAESNSSASKNSMNLDGIVMPFVVPAPKYGPRDRPATARAMREALAALTEQVIENLSVVEEAPDEDEPAEETSFVAEEKEEEKVLVRCAYRQDFQVLTCHTGYTISDEVPSKAAYENLKIAGFSFPCYIRLCKCDEVKPDHLFSYYSFTAAENLHE</sequence>
<dbReference type="GO" id="GO:0005634">
    <property type="term" value="C:nucleus"/>
    <property type="evidence" value="ECO:0007669"/>
    <property type="project" value="InterPro"/>
</dbReference>
<dbReference type="CDD" id="cd09122">
    <property type="entry name" value="PLDc_Tdp1_1"/>
    <property type="match status" value="1"/>
</dbReference>
<dbReference type="Pfam" id="PF08797">
    <property type="entry name" value="HIRAN"/>
    <property type="match status" value="1"/>
</dbReference>
<dbReference type="Gene3D" id="3.30.870.10">
    <property type="entry name" value="Endonuclease Chain A"/>
    <property type="match status" value="2"/>
</dbReference>
<dbReference type="CDD" id="cd09123">
    <property type="entry name" value="PLDc_Tdp1_2"/>
    <property type="match status" value="1"/>
</dbReference>
<dbReference type="PANTHER" id="PTHR12415:SF3">
    <property type="entry name" value="OS04G0403400 PROTEIN"/>
    <property type="match status" value="1"/>
</dbReference>
<evidence type="ECO:0000256" key="2">
    <source>
        <dbReference type="ARBA" id="ARBA00022801"/>
    </source>
</evidence>
<protein>
    <recommendedName>
        <fullName evidence="6">FHA domain-containing protein</fullName>
    </recommendedName>
</protein>
<dbReference type="InterPro" id="IPR008984">
    <property type="entry name" value="SMAD_FHA_dom_sf"/>
</dbReference>
<keyword evidence="1" id="KW-0479">Metal-binding</keyword>
<feature type="active site" description="Proton donor/acceptor" evidence="3">
    <location>
        <position position="808"/>
    </location>
</feature>
<dbReference type="AlphaFoldDB" id="A0AA88DUJ1"/>
<dbReference type="PANTHER" id="PTHR12415">
    <property type="entry name" value="TYROSYL-DNA PHOSPHODIESTERASE 1"/>
    <property type="match status" value="1"/>
</dbReference>
<dbReference type="GO" id="GO:0003676">
    <property type="term" value="F:nucleic acid binding"/>
    <property type="evidence" value="ECO:0007669"/>
    <property type="project" value="InterPro"/>
</dbReference>
<dbReference type="Gene3D" id="3.30.70.2330">
    <property type="match status" value="1"/>
</dbReference>
<feature type="domain" description="FHA" evidence="6">
    <location>
        <begin position="48"/>
        <end position="103"/>
    </location>
</feature>
<feature type="site" description="Interaction with DNA" evidence="5">
    <location>
        <position position="836"/>
    </location>
</feature>
<dbReference type="Gene3D" id="2.60.200.20">
    <property type="match status" value="1"/>
</dbReference>
<keyword evidence="2" id="KW-0378">Hydrolase</keyword>
<dbReference type="Pfam" id="PF06087">
    <property type="entry name" value="Tyr-DNA_phospho"/>
    <property type="match status" value="2"/>
</dbReference>
<dbReference type="GO" id="GO:0008081">
    <property type="term" value="F:phosphoric diester hydrolase activity"/>
    <property type="evidence" value="ECO:0007669"/>
    <property type="project" value="InterPro"/>
</dbReference>
<evidence type="ECO:0000313" key="8">
    <source>
        <dbReference type="Proteomes" id="UP001187192"/>
    </source>
</evidence>
<dbReference type="PROSITE" id="PS50006">
    <property type="entry name" value="FHA_DOMAIN"/>
    <property type="match status" value="1"/>
</dbReference>
<dbReference type="InterPro" id="IPR000253">
    <property type="entry name" value="FHA_dom"/>
</dbReference>
<comment type="caution">
    <text evidence="7">The sequence shown here is derived from an EMBL/GenBank/DDBJ whole genome shotgun (WGS) entry which is preliminary data.</text>
</comment>
<evidence type="ECO:0000256" key="1">
    <source>
        <dbReference type="ARBA" id="ARBA00022723"/>
    </source>
</evidence>
<feature type="binding site" evidence="4">
    <location>
        <position position="385"/>
    </location>
    <ligand>
        <name>substrate</name>
    </ligand>
</feature>
<evidence type="ECO:0000313" key="7">
    <source>
        <dbReference type="EMBL" id="GMN62207.1"/>
    </source>
</evidence>
<name>A0AA88DUJ1_FICCA</name>
<dbReference type="Proteomes" id="UP001187192">
    <property type="component" value="Unassembled WGS sequence"/>
</dbReference>
<proteinExistence type="predicted"/>
<organism evidence="7 8">
    <name type="scientific">Ficus carica</name>
    <name type="common">Common fig</name>
    <dbReference type="NCBI Taxonomy" id="3494"/>
    <lineage>
        <taxon>Eukaryota</taxon>
        <taxon>Viridiplantae</taxon>
        <taxon>Streptophyta</taxon>
        <taxon>Embryophyta</taxon>
        <taxon>Tracheophyta</taxon>
        <taxon>Spermatophyta</taxon>
        <taxon>Magnoliopsida</taxon>
        <taxon>eudicotyledons</taxon>
        <taxon>Gunneridae</taxon>
        <taxon>Pentapetalae</taxon>
        <taxon>rosids</taxon>
        <taxon>fabids</taxon>
        <taxon>Rosales</taxon>
        <taxon>Moraceae</taxon>
        <taxon>Ficeae</taxon>
        <taxon>Ficus</taxon>
    </lineage>
</organism>
<dbReference type="GO" id="GO:0016818">
    <property type="term" value="F:hydrolase activity, acting on acid anhydrides, in phosphorus-containing anhydrides"/>
    <property type="evidence" value="ECO:0007669"/>
    <property type="project" value="InterPro"/>
</dbReference>
<dbReference type="GO" id="GO:0008270">
    <property type="term" value="F:zinc ion binding"/>
    <property type="evidence" value="ECO:0007669"/>
    <property type="project" value="InterPro"/>
</dbReference>